<evidence type="ECO:0000313" key="1">
    <source>
        <dbReference type="EMBL" id="KAF5315190.1"/>
    </source>
</evidence>
<proteinExistence type="predicted"/>
<keyword evidence="2" id="KW-1185">Reference proteome</keyword>
<accession>A0A8H5EWH4</accession>
<protein>
    <submittedName>
        <fullName evidence="1">Uncharacterized protein</fullName>
    </submittedName>
</protein>
<comment type="caution">
    <text evidence="1">The sequence shown here is derived from an EMBL/GenBank/DDBJ whole genome shotgun (WGS) entry which is preliminary data.</text>
</comment>
<gene>
    <name evidence="1" type="ORF">D9619_006930</name>
</gene>
<reference evidence="1 2" key="1">
    <citation type="journal article" date="2020" name="ISME J.">
        <title>Uncovering the hidden diversity of litter-decomposition mechanisms in mushroom-forming fungi.</title>
        <authorList>
            <person name="Floudas D."/>
            <person name="Bentzer J."/>
            <person name="Ahren D."/>
            <person name="Johansson T."/>
            <person name="Persson P."/>
            <person name="Tunlid A."/>
        </authorList>
    </citation>
    <scope>NUCLEOTIDE SEQUENCE [LARGE SCALE GENOMIC DNA]</scope>
    <source>
        <strain evidence="1 2">CBS 101986</strain>
    </source>
</reference>
<sequence>MVSNILPKTMFGWSIFRISLAQGDRHRRKVINNANGEKADASEDTYPTEFDGKPEVVAVQVQDVEVKRAP</sequence>
<name>A0A8H5EWH4_9AGAR</name>
<dbReference type="AlphaFoldDB" id="A0A8H5EWH4"/>
<evidence type="ECO:0000313" key="2">
    <source>
        <dbReference type="Proteomes" id="UP000567179"/>
    </source>
</evidence>
<organism evidence="1 2">
    <name type="scientific">Psilocybe cf. subviscida</name>
    <dbReference type="NCBI Taxonomy" id="2480587"/>
    <lineage>
        <taxon>Eukaryota</taxon>
        <taxon>Fungi</taxon>
        <taxon>Dikarya</taxon>
        <taxon>Basidiomycota</taxon>
        <taxon>Agaricomycotina</taxon>
        <taxon>Agaricomycetes</taxon>
        <taxon>Agaricomycetidae</taxon>
        <taxon>Agaricales</taxon>
        <taxon>Agaricineae</taxon>
        <taxon>Strophariaceae</taxon>
        <taxon>Psilocybe</taxon>
    </lineage>
</organism>
<dbReference type="EMBL" id="JAACJJ010000043">
    <property type="protein sequence ID" value="KAF5315190.1"/>
    <property type="molecule type" value="Genomic_DNA"/>
</dbReference>
<dbReference type="Proteomes" id="UP000567179">
    <property type="component" value="Unassembled WGS sequence"/>
</dbReference>